<organism evidence="2 3">
    <name type="scientific">Funneliformis caledonium</name>
    <dbReference type="NCBI Taxonomy" id="1117310"/>
    <lineage>
        <taxon>Eukaryota</taxon>
        <taxon>Fungi</taxon>
        <taxon>Fungi incertae sedis</taxon>
        <taxon>Mucoromycota</taxon>
        <taxon>Glomeromycotina</taxon>
        <taxon>Glomeromycetes</taxon>
        <taxon>Glomerales</taxon>
        <taxon>Glomeraceae</taxon>
        <taxon>Funneliformis</taxon>
    </lineage>
</organism>
<evidence type="ECO:0000313" key="3">
    <source>
        <dbReference type="Proteomes" id="UP000789570"/>
    </source>
</evidence>
<dbReference type="EMBL" id="CAJVPQ010011842">
    <property type="protein sequence ID" value="CAG8729078.1"/>
    <property type="molecule type" value="Genomic_DNA"/>
</dbReference>
<gene>
    <name evidence="2" type="ORF">FCALED_LOCUS14861</name>
</gene>
<dbReference type="Proteomes" id="UP000789570">
    <property type="component" value="Unassembled WGS sequence"/>
</dbReference>
<feature type="region of interest" description="Disordered" evidence="1">
    <location>
        <begin position="48"/>
        <end position="73"/>
    </location>
</feature>
<reference evidence="2" key="1">
    <citation type="submission" date="2021-06" db="EMBL/GenBank/DDBJ databases">
        <authorList>
            <person name="Kallberg Y."/>
            <person name="Tangrot J."/>
            <person name="Rosling A."/>
        </authorList>
    </citation>
    <scope>NUCLEOTIDE SEQUENCE</scope>
    <source>
        <strain evidence="2">UK204</strain>
    </source>
</reference>
<accession>A0A9N9IBR5</accession>
<evidence type="ECO:0000256" key="1">
    <source>
        <dbReference type="SAM" id="MobiDB-lite"/>
    </source>
</evidence>
<dbReference type="AlphaFoldDB" id="A0A9N9IBR5"/>
<sequence>EIFEKSEIYEIYSSELKKEARSLVLNGDMEDGGLVELTQIWEPDKFEIKDINPEELEEKKTRPPTDKKDPPVN</sequence>
<protein>
    <submittedName>
        <fullName evidence="2">4552_t:CDS:1</fullName>
    </submittedName>
</protein>
<evidence type="ECO:0000313" key="2">
    <source>
        <dbReference type="EMBL" id="CAG8729078.1"/>
    </source>
</evidence>
<proteinExistence type="predicted"/>
<name>A0A9N9IBR5_9GLOM</name>
<keyword evidence="3" id="KW-1185">Reference proteome</keyword>
<comment type="caution">
    <text evidence="2">The sequence shown here is derived from an EMBL/GenBank/DDBJ whole genome shotgun (WGS) entry which is preliminary data.</text>
</comment>
<feature type="non-terminal residue" evidence="2">
    <location>
        <position position="1"/>
    </location>
</feature>